<dbReference type="GeneID" id="6017315"/>
<dbReference type="Proteomes" id="UP000001861">
    <property type="component" value="Unassembled WGS sequence"/>
</dbReference>
<name>A8PDT5_COPC7</name>
<dbReference type="InParanoid" id="A8PDT5"/>
<accession>A8PDT5</accession>
<dbReference type="EMBL" id="AACS02000007">
    <property type="protein sequence ID" value="EAU81162.1"/>
    <property type="molecule type" value="Genomic_DNA"/>
</dbReference>
<protein>
    <submittedName>
        <fullName evidence="1">Uncharacterized protein</fullName>
    </submittedName>
</protein>
<organism evidence="1 2">
    <name type="scientific">Coprinopsis cinerea (strain Okayama-7 / 130 / ATCC MYA-4618 / FGSC 9003)</name>
    <name type="common">Inky cap fungus</name>
    <name type="synonym">Hormographiella aspergillata</name>
    <dbReference type="NCBI Taxonomy" id="240176"/>
    <lineage>
        <taxon>Eukaryota</taxon>
        <taxon>Fungi</taxon>
        <taxon>Dikarya</taxon>
        <taxon>Basidiomycota</taxon>
        <taxon>Agaricomycotina</taxon>
        <taxon>Agaricomycetes</taxon>
        <taxon>Agaricomycetidae</taxon>
        <taxon>Agaricales</taxon>
        <taxon>Agaricineae</taxon>
        <taxon>Psathyrellaceae</taxon>
        <taxon>Coprinopsis</taxon>
    </lineage>
</organism>
<sequence length="128" mass="14433">MSGPRLSEDGLEKLIEAARGGSIPLMQPAVALLKSQYTPALLDAILHHLTPESAQVTADRYRTDHPDYKPDFALRLTCLQGVNMAITVYEEREDVRDEIRVRLQERIAGIASWILVVQFRNPTCFSRV</sequence>
<dbReference type="AlphaFoldDB" id="A8PDT5"/>
<dbReference type="RefSeq" id="XP_001840663.1">
    <property type="nucleotide sequence ID" value="XM_001840611.1"/>
</dbReference>
<evidence type="ECO:0000313" key="1">
    <source>
        <dbReference type="EMBL" id="EAU81162.1"/>
    </source>
</evidence>
<dbReference type="VEuPathDB" id="FungiDB:CC1G_10449"/>
<evidence type="ECO:0000313" key="2">
    <source>
        <dbReference type="Proteomes" id="UP000001861"/>
    </source>
</evidence>
<reference evidence="1 2" key="1">
    <citation type="journal article" date="2010" name="Proc. Natl. Acad. Sci. U.S.A.">
        <title>Insights into evolution of multicellular fungi from the assembled chromosomes of the mushroom Coprinopsis cinerea (Coprinus cinereus).</title>
        <authorList>
            <person name="Stajich J.E."/>
            <person name="Wilke S.K."/>
            <person name="Ahren D."/>
            <person name="Au C.H."/>
            <person name="Birren B.W."/>
            <person name="Borodovsky M."/>
            <person name="Burns C."/>
            <person name="Canback B."/>
            <person name="Casselton L.A."/>
            <person name="Cheng C.K."/>
            <person name="Deng J."/>
            <person name="Dietrich F.S."/>
            <person name="Fargo D.C."/>
            <person name="Farman M.L."/>
            <person name="Gathman A.C."/>
            <person name="Goldberg J."/>
            <person name="Guigo R."/>
            <person name="Hoegger P.J."/>
            <person name="Hooker J.B."/>
            <person name="Huggins A."/>
            <person name="James T.Y."/>
            <person name="Kamada T."/>
            <person name="Kilaru S."/>
            <person name="Kodira C."/>
            <person name="Kues U."/>
            <person name="Kupfer D."/>
            <person name="Kwan H.S."/>
            <person name="Lomsadze A."/>
            <person name="Li W."/>
            <person name="Lilly W.W."/>
            <person name="Ma L.J."/>
            <person name="Mackey A.J."/>
            <person name="Manning G."/>
            <person name="Martin F."/>
            <person name="Muraguchi H."/>
            <person name="Natvig D.O."/>
            <person name="Palmerini H."/>
            <person name="Ramesh M.A."/>
            <person name="Rehmeyer C.J."/>
            <person name="Roe B.A."/>
            <person name="Shenoy N."/>
            <person name="Stanke M."/>
            <person name="Ter-Hovhannisyan V."/>
            <person name="Tunlid A."/>
            <person name="Velagapudi R."/>
            <person name="Vision T.J."/>
            <person name="Zeng Q."/>
            <person name="Zolan M.E."/>
            <person name="Pukkila P.J."/>
        </authorList>
    </citation>
    <scope>NUCLEOTIDE SEQUENCE [LARGE SCALE GENOMIC DNA]</scope>
    <source>
        <strain evidence="2">Okayama-7 / 130 / ATCC MYA-4618 / FGSC 9003</strain>
    </source>
</reference>
<gene>
    <name evidence="1" type="ORF">CC1G_10449</name>
</gene>
<comment type="caution">
    <text evidence="1">The sequence shown here is derived from an EMBL/GenBank/DDBJ whole genome shotgun (WGS) entry which is preliminary data.</text>
</comment>
<proteinExistence type="predicted"/>
<keyword evidence="2" id="KW-1185">Reference proteome</keyword>
<dbReference type="KEGG" id="cci:CC1G_10449"/>